<reference evidence="3" key="1">
    <citation type="journal article" date="2021" name="Front. Microbiol.">
        <title>Comprehensive Comparative Genomics and Phenotyping of Methylobacterium Species.</title>
        <authorList>
            <person name="Alessa O."/>
            <person name="Ogura Y."/>
            <person name="Fujitani Y."/>
            <person name="Takami H."/>
            <person name="Hayashi T."/>
            <person name="Sahin N."/>
            <person name="Tani A."/>
        </authorList>
    </citation>
    <scope>NUCLEOTIDE SEQUENCE</scope>
    <source>
        <strain evidence="3">DSM 17168</strain>
    </source>
</reference>
<proteinExistence type="inferred from homology"/>
<dbReference type="RefSeq" id="WP_238240430.1">
    <property type="nucleotide sequence ID" value="NZ_BPQQ01000067.1"/>
</dbReference>
<sequence length="271" mass="28477">MDFANILVSVDDGPGTADRVQLAGALARRFGATLTAAAARPMPVPSMHAALQHEDDIRSAEEERLGADLAGIRALIAREAGPLRPTVWRQALASAAEHLIRQARGADLVVVGRRGPADGGGLLSVPPDRVLMEAGRPVLIAPPGIARLAAERILVAWKDTPEARRAVSAALPLCRSAATVLVATVGPDAADEGGADVAEHLARHGARARVRLLHGARGQDESEPLLSLAHREGVDLVVLGAYGRGRLREWAFGGVTRSLLQRAPLCCLMSH</sequence>
<dbReference type="PRINTS" id="PR01438">
    <property type="entry name" value="UNVRSLSTRESS"/>
</dbReference>
<dbReference type="CDD" id="cd00293">
    <property type="entry name" value="USP-like"/>
    <property type="match status" value="2"/>
</dbReference>
<dbReference type="InterPro" id="IPR006016">
    <property type="entry name" value="UspA"/>
</dbReference>
<evidence type="ECO:0000256" key="1">
    <source>
        <dbReference type="ARBA" id="ARBA00008791"/>
    </source>
</evidence>
<reference evidence="3" key="2">
    <citation type="submission" date="2021-08" db="EMBL/GenBank/DDBJ databases">
        <authorList>
            <person name="Tani A."/>
            <person name="Ola A."/>
            <person name="Ogura Y."/>
            <person name="Katsura K."/>
            <person name="Hayashi T."/>
        </authorList>
    </citation>
    <scope>NUCLEOTIDE SEQUENCE</scope>
    <source>
        <strain evidence="3">DSM 17168</strain>
    </source>
</reference>
<name>A0ABQ4SLA4_9HYPH</name>
<organism evidence="3 4">
    <name type="scientific">Methylobacterium isbiliense</name>
    <dbReference type="NCBI Taxonomy" id="315478"/>
    <lineage>
        <taxon>Bacteria</taxon>
        <taxon>Pseudomonadati</taxon>
        <taxon>Pseudomonadota</taxon>
        <taxon>Alphaproteobacteria</taxon>
        <taxon>Hyphomicrobiales</taxon>
        <taxon>Methylobacteriaceae</taxon>
        <taxon>Methylobacterium</taxon>
    </lineage>
</organism>
<gene>
    <name evidence="3" type="ORF">GMJLKIPL_5027</name>
</gene>
<dbReference type="PANTHER" id="PTHR46268:SF15">
    <property type="entry name" value="UNIVERSAL STRESS PROTEIN HP_0031"/>
    <property type="match status" value="1"/>
</dbReference>
<dbReference type="PANTHER" id="PTHR46268">
    <property type="entry name" value="STRESS RESPONSE PROTEIN NHAX"/>
    <property type="match status" value="1"/>
</dbReference>
<comment type="caution">
    <text evidence="3">The sequence shown here is derived from an EMBL/GenBank/DDBJ whole genome shotgun (WGS) entry which is preliminary data.</text>
</comment>
<dbReference type="EMBL" id="BPQQ01000067">
    <property type="protein sequence ID" value="GJE03076.1"/>
    <property type="molecule type" value="Genomic_DNA"/>
</dbReference>
<dbReference type="Proteomes" id="UP001055153">
    <property type="component" value="Unassembled WGS sequence"/>
</dbReference>
<dbReference type="InterPro" id="IPR006015">
    <property type="entry name" value="Universal_stress_UspA"/>
</dbReference>
<dbReference type="Gene3D" id="3.40.50.12370">
    <property type="match status" value="1"/>
</dbReference>
<protein>
    <recommendedName>
        <fullName evidence="2">UspA domain-containing protein</fullName>
    </recommendedName>
</protein>
<dbReference type="SUPFAM" id="SSF52402">
    <property type="entry name" value="Adenine nucleotide alpha hydrolases-like"/>
    <property type="match status" value="2"/>
</dbReference>
<keyword evidence="4" id="KW-1185">Reference proteome</keyword>
<evidence type="ECO:0000259" key="2">
    <source>
        <dbReference type="Pfam" id="PF00582"/>
    </source>
</evidence>
<dbReference type="Pfam" id="PF00582">
    <property type="entry name" value="Usp"/>
    <property type="match status" value="2"/>
</dbReference>
<feature type="domain" description="UspA" evidence="2">
    <location>
        <begin position="151"/>
        <end position="266"/>
    </location>
</feature>
<evidence type="ECO:0000313" key="4">
    <source>
        <dbReference type="Proteomes" id="UP001055153"/>
    </source>
</evidence>
<feature type="domain" description="UspA" evidence="2">
    <location>
        <begin position="4"/>
        <end position="141"/>
    </location>
</feature>
<comment type="similarity">
    <text evidence="1">Belongs to the universal stress protein A family.</text>
</comment>
<accession>A0ABQ4SLA4</accession>
<evidence type="ECO:0000313" key="3">
    <source>
        <dbReference type="EMBL" id="GJE03076.1"/>
    </source>
</evidence>